<evidence type="ECO:0000256" key="4">
    <source>
        <dbReference type="SAM" id="MobiDB-lite"/>
    </source>
</evidence>
<feature type="repeat" description="PPR" evidence="3">
    <location>
        <begin position="110"/>
        <end position="144"/>
    </location>
</feature>
<dbReference type="Proteomes" id="UP000077755">
    <property type="component" value="Chromosome 7"/>
</dbReference>
<feature type="compositionally biased region" description="Pro residues" evidence="4">
    <location>
        <begin position="21"/>
        <end position="33"/>
    </location>
</feature>
<protein>
    <recommendedName>
        <fullName evidence="7">Pentacotripeptide-repeat region of PRORP domain-containing protein</fullName>
    </recommendedName>
</protein>
<dbReference type="AlphaFoldDB" id="A0AAF0XLA4"/>
<organism evidence="5 6">
    <name type="scientific">Daucus carota subsp. sativus</name>
    <name type="common">Carrot</name>
    <dbReference type="NCBI Taxonomy" id="79200"/>
    <lineage>
        <taxon>Eukaryota</taxon>
        <taxon>Viridiplantae</taxon>
        <taxon>Streptophyta</taxon>
        <taxon>Embryophyta</taxon>
        <taxon>Tracheophyta</taxon>
        <taxon>Spermatophyta</taxon>
        <taxon>Magnoliopsida</taxon>
        <taxon>eudicotyledons</taxon>
        <taxon>Gunneridae</taxon>
        <taxon>Pentapetalae</taxon>
        <taxon>asterids</taxon>
        <taxon>campanulids</taxon>
        <taxon>Apiales</taxon>
        <taxon>Apiaceae</taxon>
        <taxon>Apioideae</taxon>
        <taxon>Scandiceae</taxon>
        <taxon>Daucinae</taxon>
        <taxon>Daucus</taxon>
        <taxon>Daucus sect. Daucus</taxon>
    </lineage>
</organism>
<feature type="repeat" description="PPR" evidence="3">
    <location>
        <begin position="177"/>
        <end position="211"/>
    </location>
</feature>
<dbReference type="SUPFAM" id="SSF81901">
    <property type="entry name" value="HCP-like"/>
    <property type="match status" value="1"/>
</dbReference>
<feature type="compositionally biased region" description="Low complexity" evidence="4">
    <location>
        <begin position="34"/>
        <end position="49"/>
    </location>
</feature>
<dbReference type="Pfam" id="PF13041">
    <property type="entry name" value="PPR_2"/>
    <property type="match status" value="2"/>
</dbReference>
<evidence type="ECO:0000313" key="5">
    <source>
        <dbReference type="EMBL" id="WOH09122.1"/>
    </source>
</evidence>
<evidence type="ECO:0000313" key="6">
    <source>
        <dbReference type="Proteomes" id="UP000077755"/>
    </source>
</evidence>
<comment type="similarity">
    <text evidence="1">Belongs to the PPR family. P subfamily.</text>
</comment>
<sequence>MSSSSMSKLSNLFRSSAANKPPKPTSSPKPPKPTSESSKPPAKTPEPSSTQPPKKFKRLAEKLKIASSSDKFRIYRVNNYVRRLAAANQHSLIEQAVQQQEPLRDGNDDDEVYRTRLMASYGRGGMFDKALQLFDEMSEKSCRSFNGLLAACVYARKFDMTEQLFRELPEKYGFEVDLVSYNILARSYCQSGSLDLALGVIEKMESNGFQPDSVTFNTLLVGLYRDKKIVEAEKLWSIMESKNIAPTVRSYDPKINYLIETDQIEEAVIAFDKMRSRDIKPDRLSYYLLIKGFCGKGNLEETKKWYEKLSLDMVRPDRRIIKMVLPFVCEKGDLDYAVKLAKDSVKWKCIVNVKVLQDVVDKLVKESKIDEAKDLIALTNYLHYYNKNLKLPVA</sequence>
<dbReference type="Gene3D" id="1.25.40.10">
    <property type="entry name" value="Tetratricopeptide repeat domain"/>
    <property type="match status" value="2"/>
</dbReference>
<reference evidence="5" key="2">
    <citation type="submission" date="2022-03" db="EMBL/GenBank/DDBJ databases">
        <title>Draft title - Genomic analysis of global carrot germplasm unveils the trajectory of domestication and the origin of high carotenoid orange carrot.</title>
        <authorList>
            <person name="Iorizzo M."/>
            <person name="Ellison S."/>
            <person name="Senalik D."/>
            <person name="Macko-Podgorni A."/>
            <person name="Grzebelus D."/>
            <person name="Bostan H."/>
            <person name="Rolling W."/>
            <person name="Curaba J."/>
            <person name="Simon P."/>
        </authorList>
    </citation>
    <scope>NUCLEOTIDE SEQUENCE</scope>
    <source>
        <tissue evidence="5">Leaf</tissue>
    </source>
</reference>
<proteinExistence type="inferred from homology"/>
<dbReference type="NCBIfam" id="TIGR00756">
    <property type="entry name" value="PPR"/>
    <property type="match status" value="3"/>
</dbReference>
<dbReference type="InterPro" id="IPR050667">
    <property type="entry name" value="PPR-containing_protein"/>
</dbReference>
<evidence type="ECO:0000256" key="3">
    <source>
        <dbReference type="PROSITE-ProRule" id="PRU00708"/>
    </source>
</evidence>
<accession>A0AAF0XLA4</accession>
<feature type="repeat" description="PPR" evidence="3">
    <location>
        <begin position="212"/>
        <end position="246"/>
    </location>
</feature>
<evidence type="ECO:0000256" key="2">
    <source>
        <dbReference type="ARBA" id="ARBA00022737"/>
    </source>
</evidence>
<dbReference type="EMBL" id="CP093349">
    <property type="protein sequence ID" value="WOH09122.1"/>
    <property type="molecule type" value="Genomic_DNA"/>
</dbReference>
<gene>
    <name evidence="5" type="ORF">DCAR_0728577</name>
</gene>
<reference evidence="5" key="1">
    <citation type="journal article" date="2016" name="Nat. Genet.">
        <title>A high-quality carrot genome assembly provides new insights into carotenoid accumulation and asterid genome evolution.</title>
        <authorList>
            <person name="Iorizzo M."/>
            <person name="Ellison S."/>
            <person name="Senalik D."/>
            <person name="Zeng P."/>
            <person name="Satapoomin P."/>
            <person name="Huang J."/>
            <person name="Bowman M."/>
            <person name="Iovene M."/>
            <person name="Sanseverino W."/>
            <person name="Cavagnaro P."/>
            <person name="Yildiz M."/>
            <person name="Macko-Podgorni A."/>
            <person name="Moranska E."/>
            <person name="Grzebelus E."/>
            <person name="Grzebelus D."/>
            <person name="Ashrafi H."/>
            <person name="Zheng Z."/>
            <person name="Cheng S."/>
            <person name="Spooner D."/>
            <person name="Van Deynze A."/>
            <person name="Simon P."/>
        </authorList>
    </citation>
    <scope>NUCLEOTIDE SEQUENCE</scope>
    <source>
        <tissue evidence="5">Leaf</tissue>
    </source>
</reference>
<dbReference type="PROSITE" id="PS51375">
    <property type="entry name" value="PPR"/>
    <property type="match status" value="4"/>
</dbReference>
<dbReference type="PANTHER" id="PTHR47939:SF8">
    <property type="entry name" value="PENTACOTRIPEPTIDE-REPEAT REGION OF PRORP DOMAIN-CONTAINING PROTEIN"/>
    <property type="match status" value="1"/>
</dbReference>
<dbReference type="PANTHER" id="PTHR47939">
    <property type="entry name" value="MEMBRANE-ASSOCIATED SALT-INDUCIBLE PROTEIN-LIKE"/>
    <property type="match status" value="1"/>
</dbReference>
<evidence type="ECO:0008006" key="7">
    <source>
        <dbReference type="Google" id="ProtNLM"/>
    </source>
</evidence>
<feature type="region of interest" description="Disordered" evidence="4">
    <location>
        <begin position="1"/>
        <end position="55"/>
    </location>
</feature>
<name>A0AAF0XLA4_DAUCS</name>
<feature type="compositionally biased region" description="Low complexity" evidence="4">
    <location>
        <begin position="1"/>
        <end position="20"/>
    </location>
</feature>
<keyword evidence="2" id="KW-0677">Repeat</keyword>
<dbReference type="InterPro" id="IPR011990">
    <property type="entry name" value="TPR-like_helical_dom_sf"/>
</dbReference>
<evidence type="ECO:0000256" key="1">
    <source>
        <dbReference type="ARBA" id="ARBA00007626"/>
    </source>
</evidence>
<keyword evidence="6" id="KW-1185">Reference proteome</keyword>
<feature type="repeat" description="PPR" evidence="3">
    <location>
        <begin position="282"/>
        <end position="316"/>
    </location>
</feature>
<dbReference type="InterPro" id="IPR002885">
    <property type="entry name" value="PPR_rpt"/>
</dbReference>
<dbReference type="Pfam" id="PF01535">
    <property type="entry name" value="PPR"/>
    <property type="match status" value="1"/>
</dbReference>